<keyword evidence="1" id="KW-0732">Signal</keyword>
<proteinExistence type="predicted"/>
<evidence type="ECO:0008006" key="4">
    <source>
        <dbReference type="Google" id="ProtNLM"/>
    </source>
</evidence>
<evidence type="ECO:0000256" key="1">
    <source>
        <dbReference type="SAM" id="SignalP"/>
    </source>
</evidence>
<gene>
    <name evidence="2" type="ORF">FJM67_05545</name>
</gene>
<dbReference type="Proteomes" id="UP000315901">
    <property type="component" value="Unassembled WGS sequence"/>
</dbReference>
<evidence type="ECO:0000313" key="3">
    <source>
        <dbReference type="Proteomes" id="UP000315901"/>
    </source>
</evidence>
<accession>A0A501WX75</accession>
<keyword evidence="3" id="KW-1185">Reference proteome</keyword>
<comment type="caution">
    <text evidence="2">The sequence shown here is derived from an EMBL/GenBank/DDBJ whole genome shotgun (WGS) entry which is preliminary data.</text>
</comment>
<feature type="chain" id="PRO_5021248413" description="Carboxypeptidase regulatory-like domain-containing protein" evidence="1">
    <location>
        <begin position="23"/>
        <end position="102"/>
    </location>
</feature>
<dbReference type="EMBL" id="VFRR01000007">
    <property type="protein sequence ID" value="TPE54078.1"/>
    <property type="molecule type" value="Genomic_DNA"/>
</dbReference>
<name>A0A501WX75_9GAMM</name>
<dbReference type="RefSeq" id="WP_140587686.1">
    <property type="nucleotide sequence ID" value="NZ_VFRR01000007.1"/>
</dbReference>
<protein>
    <recommendedName>
        <fullName evidence="4">Carboxypeptidase regulatory-like domain-containing protein</fullName>
    </recommendedName>
</protein>
<reference evidence="2 3" key="1">
    <citation type="submission" date="2019-06" db="EMBL/GenBank/DDBJ databases">
        <title>A novel bacterium of genus Marinomonas, isolated from coastal sand.</title>
        <authorList>
            <person name="Huang H."/>
            <person name="Mo K."/>
            <person name="Hu Y."/>
        </authorList>
    </citation>
    <scope>NUCLEOTIDE SEQUENCE [LARGE SCALE GENOMIC DNA]</scope>
    <source>
        <strain evidence="2 3">HB171799</strain>
    </source>
</reference>
<dbReference type="OrthoDB" id="363007at2"/>
<sequence length="102" mass="11187">MIKATTFGVVTALALLSGKALAHYPTLDCYQETGKLHCVAGFSDGSPAYDETVEVRSYYDDVLHSITTDANGEFQIPMPEGEFYVIFDPGHESPAEFDYAEL</sequence>
<dbReference type="SUPFAM" id="SSF49478">
    <property type="entry name" value="Cna protein B-type domain"/>
    <property type="match status" value="1"/>
</dbReference>
<feature type="signal peptide" evidence="1">
    <location>
        <begin position="1"/>
        <end position="22"/>
    </location>
</feature>
<organism evidence="2 3">
    <name type="scientific">Maribrevibacterium harenarium</name>
    <dbReference type="NCBI Taxonomy" id="2589817"/>
    <lineage>
        <taxon>Bacteria</taxon>
        <taxon>Pseudomonadati</taxon>
        <taxon>Pseudomonadota</taxon>
        <taxon>Gammaproteobacteria</taxon>
        <taxon>Oceanospirillales</taxon>
        <taxon>Oceanospirillaceae</taxon>
        <taxon>Maribrevibacterium</taxon>
    </lineage>
</organism>
<evidence type="ECO:0000313" key="2">
    <source>
        <dbReference type="EMBL" id="TPE54078.1"/>
    </source>
</evidence>
<dbReference type="AlphaFoldDB" id="A0A501WX75"/>